<dbReference type="SUPFAM" id="SSF51735">
    <property type="entry name" value="NAD(P)-binding Rossmann-fold domains"/>
    <property type="match status" value="1"/>
</dbReference>
<evidence type="ECO:0000313" key="11">
    <source>
        <dbReference type="Proteomes" id="UP000224974"/>
    </source>
</evidence>
<evidence type="ECO:0000256" key="1">
    <source>
        <dbReference type="ARBA" id="ARBA00006541"/>
    </source>
</evidence>
<reference evidence="11" key="1">
    <citation type="submission" date="2017-09" db="EMBL/GenBank/DDBJ databases">
        <title>FDA dAtabase for Regulatory Grade micrObial Sequences (FDA-ARGOS): Supporting development and validation of Infectious Disease Dx tests.</title>
        <authorList>
            <person name="Minogue T."/>
            <person name="Wolcott M."/>
            <person name="Wasieloski L."/>
            <person name="Aguilar W."/>
            <person name="Moore D."/>
            <person name="Tallon L."/>
            <person name="Sadzewicz L."/>
            <person name="Ott S."/>
            <person name="Zhao X."/>
            <person name="Nagaraj S."/>
            <person name="Vavikolanu K."/>
            <person name="Aluvathingal J."/>
            <person name="Nadendla S."/>
            <person name="Sichtig H."/>
        </authorList>
    </citation>
    <scope>NUCLEOTIDE SEQUENCE [LARGE SCALE GENOMIC DNA]</scope>
    <source>
        <strain evidence="11">FDAARGOS_387</strain>
    </source>
</reference>
<dbReference type="NCBIfam" id="NF002652">
    <property type="entry name" value="PRK02318.2-5"/>
    <property type="match status" value="1"/>
</dbReference>
<dbReference type="Proteomes" id="UP000373449">
    <property type="component" value="Unassembled WGS sequence"/>
</dbReference>
<dbReference type="STRING" id="1111728.GCA_000427805_03454"/>
<evidence type="ECO:0000256" key="5">
    <source>
        <dbReference type="ARBA" id="ARBA00023027"/>
    </source>
</evidence>
<dbReference type="AlphaFoldDB" id="A0A2C6DBV3"/>
<keyword evidence="11" id="KW-1185">Reference proteome</keyword>
<dbReference type="Gene3D" id="1.10.1040.10">
    <property type="entry name" value="N-(1-d-carboxylethyl)-l-norvaline Dehydrogenase, domain 2"/>
    <property type="match status" value="1"/>
</dbReference>
<gene>
    <name evidence="6 10" type="primary">mtlD</name>
    <name evidence="9" type="ORF">CRN84_04795</name>
    <name evidence="10" type="ORF">NCTC12282_01636</name>
</gene>
<dbReference type="EC" id="1.1.1.17" evidence="2 6"/>
<dbReference type="Pfam" id="PF01232">
    <property type="entry name" value="Mannitol_dh"/>
    <property type="match status" value="1"/>
</dbReference>
<evidence type="ECO:0000313" key="10">
    <source>
        <dbReference type="EMBL" id="VFS46718.1"/>
    </source>
</evidence>
<evidence type="ECO:0000259" key="7">
    <source>
        <dbReference type="Pfam" id="PF01232"/>
    </source>
</evidence>
<dbReference type="NCBIfam" id="NF002647">
    <property type="entry name" value="PRK02318.1-3"/>
    <property type="match status" value="1"/>
</dbReference>
<dbReference type="EMBL" id="CAADJA010000002">
    <property type="protein sequence ID" value="VFS46718.1"/>
    <property type="molecule type" value="Genomic_DNA"/>
</dbReference>
<reference evidence="10 12" key="3">
    <citation type="submission" date="2019-03" db="EMBL/GenBank/DDBJ databases">
        <authorList>
            <consortium name="Pathogen Informatics"/>
        </authorList>
    </citation>
    <scope>NUCLEOTIDE SEQUENCE [LARGE SCALE GENOMIC DNA]</scope>
    <source>
        <strain evidence="10 12">NCTC12282</strain>
    </source>
</reference>
<proteinExistence type="inferred from homology"/>
<evidence type="ECO:0000313" key="9">
    <source>
        <dbReference type="EMBL" id="PHI28686.1"/>
    </source>
</evidence>
<dbReference type="FunFam" id="1.10.1040.10:FF:000009">
    <property type="entry name" value="Mannitol-1-phosphate 5-dehydrogenase"/>
    <property type="match status" value="1"/>
</dbReference>
<evidence type="ECO:0000259" key="8">
    <source>
        <dbReference type="Pfam" id="PF08125"/>
    </source>
</evidence>
<dbReference type="Gene3D" id="3.40.50.720">
    <property type="entry name" value="NAD(P)-binding Rossmann-like Domain"/>
    <property type="match status" value="1"/>
</dbReference>
<dbReference type="InterPro" id="IPR013118">
    <property type="entry name" value="Mannitol_DH_C"/>
</dbReference>
<feature type="binding site" evidence="6">
    <location>
        <begin position="3"/>
        <end position="14"/>
    </location>
    <ligand>
        <name>NAD(+)</name>
        <dbReference type="ChEBI" id="CHEBI:57540"/>
    </ligand>
</feature>
<dbReference type="PANTHER" id="PTHR30524">
    <property type="entry name" value="MANNITOL-1-PHOSPHATE 5-DEHYDROGENASE"/>
    <property type="match status" value="1"/>
</dbReference>
<dbReference type="Proteomes" id="UP000224974">
    <property type="component" value="Unassembled WGS sequence"/>
</dbReference>
<dbReference type="PRINTS" id="PR00084">
    <property type="entry name" value="MTLDHDRGNASE"/>
</dbReference>
<dbReference type="GO" id="GO:0005829">
    <property type="term" value="C:cytosol"/>
    <property type="evidence" value="ECO:0007669"/>
    <property type="project" value="TreeGrafter"/>
</dbReference>
<dbReference type="InterPro" id="IPR000669">
    <property type="entry name" value="Mannitol_DH"/>
</dbReference>
<dbReference type="HAMAP" id="MF_00196">
    <property type="entry name" value="Mannitol_dehydrog"/>
    <property type="match status" value="1"/>
</dbReference>
<evidence type="ECO:0000256" key="6">
    <source>
        <dbReference type="HAMAP-Rule" id="MF_00196"/>
    </source>
</evidence>
<dbReference type="InterPro" id="IPR023028">
    <property type="entry name" value="Mannitol_1_phos_5_DH"/>
</dbReference>
<dbReference type="NCBIfam" id="NF002650">
    <property type="entry name" value="PRK02318.2-2"/>
    <property type="match status" value="1"/>
</dbReference>
<accession>A0A2C6DBV3</accession>
<dbReference type="RefSeq" id="WP_029095549.1">
    <property type="nucleotide sequence ID" value="NZ_CAADJA010000002.1"/>
</dbReference>
<dbReference type="PROSITE" id="PS00974">
    <property type="entry name" value="MANNITOL_DHGENASE"/>
    <property type="match status" value="1"/>
</dbReference>
<dbReference type="FunFam" id="3.40.50.720:FF:000075">
    <property type="entry name" value="Mannitol-1-phosphate 5-dehydrogenase"/>
    <property type="match status" value="1"/>
</dbReference>
<reference evidence="9" key="2">
    <citation type="submission" date="2017-09" db="EMBL/GenBank/DDBJ databases">
        <title>FDA dAtabase for Regulatory Grade micrObial Sequences (FDA-ARGOS): Supporting development and validation of Infectious Disease Dx tests.</title>
        <authorList>
            <person name="Minogue T."/>
            <person name="Wolcott M."/>
            <person name="Wasieloski L."/>
            <person name="Aguilar W."/>
            <person name="Moore D."/>
            <person name="Tallon L.J."/>
            <person name="Sadzewicz L."/>
            <person name="Ott S."/>
            <person name="Zhao X."/>
            <person name="Nagaraj S."/>
            <person name="Vavikolanu K."/>
            <person name="Aluvathingal J."/>
            <person name="Nadendla S."/>
            <person name="Sichtig H."/>
        </authorList>
    </citation>
    <scope>NUCLEOTIDE SEQUENCE</scope>
    <source>
        <strain evidence="9">FDAARGOS_387</strain>
    </source>
</reference>
<dbReference type="GO" id="GO:0019592">
    <property type="term" value="P:mannitol catabolic process"/>
    <property type="evidence" value="ECO:0007669"/>
    <property type="project" value="TreeGrafter"/>
</dbReference>
<keyword evidence="4 6" id="KW-0560">Oxidoreductase</keyword>
<evidence type="ECO:0000256" key="3">
    <source>
        <dbReference type="ARBA" id="ARBA00016219"/>
    </source>
</evidence>
<evidence type="ECO:0000313" key="12">
    <source>
        <dbReference type="Proteomes" id="UP000373449"/>
    </source>
</evidence>
<feature type="domain" description="Mannitol dehydrogenase C-terminal" evidence="8">
    <location>
        <begin position="204"/>
        <end position="380"/>
    </location>
</feature>
<dbReference type="InterPro" id="IPR013328">
    <property type="entry name" value="6PGD_dom2"/>
</dbReference>
<dbReference type="InterPro" id="IPR013131">
    <property type="entry name" value="Mannitol_DH_N"/>
</dbReference>
<dbReference type="GO" id="GO:0008926">
    <property type="term" value="F:mannitol-1-phosphate 5-dehydrogenase activity"/>
    <property type="evidence" value="ECO:0007669"/>
    <property type="project" value="UniProtKB-UniRule"/>
</dbReference>
<organism evidence="9 11">
    <name type="scientific">Budvicia aquatica</name>
    <dbReference type="NCBI Taxonomy" id="82979"/>
    <lineage>
        <taxon>Bacteria</taxon>
        <taxon>Pseudomonadati</taxon>
        <taxon>Pseudomonadota</taxon>
        <taxon>Gammaproteobacteria</taxon>
        <taxon>Enterobacterales</taxon>
        <taxon>Budviciaceae</taxon>
        <taxon>Budvicia</taxon>
    </lineage>
</organism>
<keyword evidence="5 6" id="KW-0520">NAD</keyword>
<dbReference type="PANTHER" id="PTHR30524:SF0">
    <property type="entry name" value="ALTRONATE OXIDOREDUCTASE-RELATED"/>
    <property type="match status" value="1"/>
</dbReference>
<dbReference type="EMBL" id="PDDX01000001">
    <property type="protein sequence ID" value="PHI28686.1"/>
    <property type="molecule type" value="Genomic_DNA"/>
</dbReference>
<comment type="catalytic activity">
    <reaction evidence="6">
        <text>D-mannitol 1-phosphate + NAD(+) = beta-D-fructose 6-phosphate + NADH + H(+)</text>
        <dbReference type="Rhea" id="RHEA:19661"/>
        <dbReference type="ChEBI" id="CHEBI:15378"/>
        <dbReference type="ChEBI" id="CHEBI:57540"/>
        <dbReference type="ChEBI" id="CHEBI:57634"/>
        <dbReference type="ChEBI" id="CHEBI:57945"/>
        <dbReference type="ChEBI" id="CHEBI:61381"/>
        <dbReference type="EC" id="1.1.1.17"/>
    </reaction>
</comment>
<dbReference type="Pfam" id="PF08125">
    <property type="entry name" value="Mannitol_dh_C"/>
    <property type="match status" value="1"/>
</dbReference>
<comment type="similarity">
    <text evidence="1 6">Belongs to the mannitol dehydrogenase family.</text>
</comment>
<sequence length="386" mass="42215">MKAIHFGAGNIGRGFIGKLLADADATLTFADVNQPLIDQLDHQQSYQVNVVGENSKVERVNNVRAVHSNSPDAVRHISEADVITTAVGPQILEKIANTLAKGLIERHAQGNQSPLNIIACENMVRGTSQLKQHVMRLIPQNLHLWVEEHVGFVDSAVDRIVPPGDAANDDPLSVTVETFSEWIVDGTQFKGTTPDINGMETTTNLMAYVERKLFTLNTGHAITAYLGKLAGHQTIRDAICDPLVRQVVKGAMEESGAVLIQRYGFDPVQHAAYIEKILSRFENPYLRDDVERVGRQPLRKLSAGDRLIKPLLGTLEFGLPHNNLVKGIAAAMCYRNQHDPQALTLVSLLDEKGVEGALMSVSELTDSNIVAEIAQAYRVIQTSLAA</sequence>
<dbReference type="InterPro" id="IPR023027">
    <property type="entry name" value="Mannitol_DH_CS"/>
</dbReference>
<dbReference type="SUPFAM" id="SSF48179">
    <property type="entry name" value="6-phosphogluconate dehydrogenase C-terminal domain-like"/>
    <property type="match status" value="1"/>
</dbReference>
<dbReference type="InterPro" id="IPR008927">
    <property type="entry name" value="6-PGluconate_DH-like_C_sf"/>
</dbReference>
<protein>
    <recommendedName>
        <fullName evidence="3 6">Mannitol-1-phosphate 5-dehydrogenase</fullName>
        <ecNumber evidence="2 6">1.1.1.17</ecNumber>
    </recommendedName>
</protein>
<dbReference type="NCBIfam" id="NF002646">
    <property type="entry name" value="PRK02318.1-2"/>
    <property type="match status" value="1"/>
</dbReference>
<dbReference type="OrthoDB" id="271711at2"/>
<evidence type="ECO:0000256" key="4">
    <source>
        <dbReference type="ARBA" id="ARBA00023002"/>
    </source>
</evidence>
<evidence type="ECO:0000256" key="2">
    <source>
        <dbReference type="ARBA" id="ARBA00012939"/>
    </source>
</evidence>
<feature type="domain" description="Mannitol dehydrogenase N-terminal" evidence="7">
    <location>
        <begin position="1"/>
        <end position="197"/>
    </location>
</feature>
<dbReference type="InterPro" id="IPR036291">
    <property type="entry name" value="NAD(P)-bd_dom_sf"/>
</dbReference>
<name>A0A2C6DBV3_9GAMM</name>